<feature type="domain" description="THIF-type NAD/FAD binding fold" evidence="1">
    <location>
        <begin position="12"/>
        <end position="112"/>
    </location>
</feature>
<dbReference type="SUPFAM" id="SSF69572">
    <property type="entry name" value="Activating enzymes of the ubiquitin-like proteins"/>
    <property type="match status" value="1"/>
</dbReference>
<protein>
    <submittedName>
        <fullName evidence="2">Dinucleotide-utilizing protein involved in molybdopterin and thiamine biosynthesis family 2-like protein</fullName>
    </submittedName>
</protein>
<organism evidence="2 3">
    <name type="scientific">Haliangium ochraceum (strain DSM 14365 / JCM 11303 / SMP-2)</name>
    <dbReference type="NCBI Taxonomy" id="502025"/>
    <lineage>
        <taxon>Bacteria</taxon>
        <taxon>Pseudomonadati</taxon>
        <taxon>Myxococcota</taxon>
        <taxon>Polyangia</taxon>
        <taxon>Haliangiales</taxon>
        <taxon>Kofleriaceae</taxon>
        <taxon>Haliangium</taxon>
    </lineage>
</organism>
<dbReference type="RefSeq" id="WP_012829274.1">
    <property type="nucleotide sequence ID" value="NC_013440.1"/>
</dbReference>
<dbReference type="InterPro" id="IPR000594">
    <property type="entry name" value="ThiF_NAD_FAD-bd"/>
</dbReference>
<dbReference type="Gene3D" id="3.40.50.720">
    <property type="entry name" value="NAD(P)-binding Rossmann-like Domain"/>
    <property type="match status" value="1"/>
</dbReference>
<dbReference type="KEGG" id="hoh:Hoch_4178"/>
<keyword evidence="3" id="KW-1185">Reference proteome</keyword>
<sequence>MPSLREDQVRRYARHILLPEIGGLGQARLLAARVRVALGQDPGAEQVALAYLAAAGVGTLELAGELAGPVSAAEAALGILLGPADVGAPRFDAVRARLTAINPDAQITRTPDADADADALAPLPALGIAAPQAQASAEAEPGSFDPAAALADALVRGGARAIHTITRLVAADRAQQKL</sequence>
<dbReference type="HOGENOM" id="CLU_1508593_0_0_7"/>
<dbReference type="STRING" id="502025.Hoch_4178"/>
<accession>D0LKV6</accession>
<dbReference type="InterPro" id="IPR035985">
    <property type="entry name" value="Ubiquitin-activating_enz"/>
</dbReference>
<dbReference type="AlphaFoldDB" id="D0LKV6"/>
<dbReference type="Pfam" id="PF00899">
    <property type="entry name" value="ThiF"/>
    <property type="match status" value="1"/>
</dbReference>
<name>D0LKV6_HALO1</name>
<evidence type="ECO:0000313" key="3">
    <source>
        <dbReference type="Proteomes" id="UP000001880"/>
    </source>
</evidence>
<dbReference type="Proteomes" id="UP000001880">
    <property type="component" value="Chromosome"/>
</dbReference>
<dbReference type="EMBL" id="CP001804">
    <property type="protein sequence ID" value="ACY16676.1"/>
    <property type="molecule type" value="Genomic_DNA"/>
</dbReference>
<dbReference type="GO" id="GO:0008641">
    <property type="term" value="F:ubiquitin-like modifier activating enzyme activity"/>
    <property type="evidence" value="ECO:0007669"/>
    <property type="project" value="InterPro"/>
</dbReference>
<evidence type="ECO:0000259" key="1">
    <source>
        <dbReference type="Pfam" id="PF00899"/>
    </source>
</evidence>
<dbReference type="eggNOG" id="COG0476">
    <property type="taxonomic scope" value="Bacteria"/>
</dbReference>
<proteinExistence type="predicted"/>
<reference evidence="2 3" key="1">
    <citation type="journal article" date="2010" name="Stand. Genomic Sci.">
        <title>Complete genome sequence of Haliangium ochraceum type strain (SMP-2).</title>
        <authorList>
            <consortium name="US DOE Joint Genome Institute (JGI-PGF)"/>
            <person name="Ivanova N."/>
            <person name="Daum C."/>
            <person name="Lang E."/>
            <person name="Abt B."/>
            <person name="Kopitz M."/>
            <person name="Saunders E."/>
            <person name="Lapidus A."/>
            <person name="Lucas S."/>
            <person name="Glavina Del Rio T."/>
            <person name="Nolan M."/>
            <person name="Tice H."/>
            <person name="Copeland A."/>
            <person name="Cheng J.F."/>
            <person name="Chen F."/>
            <person name="Bruce D."/>
            <person name="Goodwin L."/>
            <person name="Pitluck S."/>
            <person name="Mavromatis K."/>
            <person name="Pati A."/>
            <person name="Mikhailova N."/>
            <person name="Chen A."/>
            <person name="Palaniappan K."/>
            <person name="Land M."/>
            <person name="Hauser L."/>
            <person name="Chang Y.J."/>
            <person name="Jeffries C.D."/>
            <person name="Detter J.C."/>
            <person name="Brettin T."/>
            <person name="Rohde M."/>
            <person name="Goker M."/>
            <person name="Bristow J."/>
            <person name="Markowitz V."/>
            <person name="Eisen J.A."/>
            <person name="Hugenholtz P."/>
            <person name="Kyrpides N.C."/>
            <person name="Klenk H.P."/>
        </authorList>
    </citation>
    <scope>NUCLEOTIDE SEQUENCE [LARGE SCALE GENOMIC DNA]</scope>
    <source>
        <strain evidence="3">DSM 14365 / CIP 107738 / JCM 11303 / AJ 13395 / SMP-2</strain>
    </source>
</reference>
<gene>
    <name evidence="2" type="ordered locus">Hoch_4178</name>
</gene>
<evidence type="ECO:0000313" key="2">
    <source>
        <dbReference type="EMBL" id="ACY16676.1"/>
    </source>
</evidence>